<gene>
    <name evidence="4" type="ORF">Q0812_02210</name>
</gene>
<keyword evidence="5" id="KW-1185">Reference proteome</keyword>
<dbReference type="Pfam" id="PF05036">
    <property type="entry name" value="SPOR"/>
    <property type="match status" value="1"/>
</dbReference>
<accession>A0ABT8SJK0</accession>
<protein>
    <submittedName>
        <fullName evidence="4">SPOR domain-containing protein</fullName>
    </submittedName>
</protein>
<feature type="region of interest" description="Disordered" evidence="1">
    <location>
        <begin position="1"/>
        <end position="35"/>
    </location>
</feature>
<dbReference type="Proteomes" id="UP001169063">
    <property type="component" value="Unassembled WGS sequence"/>
</dbReference>
<feature type="compositionally biased region" description="Low complexity" evidence="1">
    <location>
        <begin position="152"/>
        <end position="179"/>
    </location>
</feature>
<comment type="caution">
    <text evidence="4">The sequence shown here is derived from an EMBL/GenBank/DDBJ whole genome shotgun (WGS) entry which is preliminary data.</text>
</comment>
<feature type="compositionally biased region" description="Basic and acidic residues" evidence="1">
    <location>
        <begin position="1"/>
        <end position="11"/>
    </location>
</feature>
<name>A0ABT8SJK0_9CAUL</name>
<keyword evidence="2" id="KW-0812">Transmembrane</keyword>
<dbReference type="EMBL" id="JAUKTR010000001">
    <property type="protein sequence ID" value="MDO1558245.1"/>
    <property type="molecule type" value="Genomic_DNA"/>
</dbReference>
<evidence type="ECO:0000313" key="4">
    <source>
        <dbReference type="EMBL" id="MDO1558245.1"/>
    </source>
</evidence>
<sequence>MSMHDPRDPDRGAYSPPTDDPLPFDRSGFDARRGDPGGRPLPVTLIASAAVLLVLIVAVVLFYRAGVRSADQAPPVVGESEGALTGPAPAEAQPLNPGADLNVYVDEPGQEGEPTFAPPPEAPRERPAPLTSTPAPAVNGPAQPTDEPAAPPTNSSAASATQPRPAEAAPAQTAPRPAAGTGSASVQIGAFSSQAVADQQYAAVAAAFPQFAQGRTKRVERVTTSSGSTLYRTTMGGFTREGADAFCQALRSSGRDCLVR</sequence>
<dbReference type="InterPro" id="IPR036680">
    <property type="entry name" value="SPOR-like_sf"/>
</dbReference>
<dbReference type="SUPFAM" id="SSF110997">
    <property type="entry name" value="Sporulation related repeat"/>
    <property type="match status" value="1"/>
</dbReference>
<feature type="domain" description="SPOR" evidence="3">
    <location>
        <begin position="178"/>
        <end position="260"/>
    </location>
</feature>
<dbReference type="RefSeq" id="WP_302108665.1">
    <property type="nucleotide sequence ID" value="NZ_JAUKTR010000001.1"/>
</dbReference>
<dbReference type="PROSITE" id="PS51724">
    <property type="entry name" value="SPOR"/>
    <property type="match status" value="1"/>
</dbReference>
<keyword evidence="2" id="KW-0472">Membrane</keyword>
<proteinExistence type="predicted"/>
<organism evidence="4 5">
    <name type="scientific">Peiella sedimenti</name>
    <dbReference type="NCBI Taxonomy" id="3061083"/>
    <lineage>
        <taxon>Bacteria</taxon>
        <taxon>Pseudomonadati</taxon>
        <taxon>Pseudomonadota</taxon>
        <taxon>Alphaproteobacteria</taxon>
        <taxon>Caulobacterales</taxon>
        <taxon>Caulobacteraceae</taxon>
        <taxon>Peiella</taxon>
    </lineage>
</organism>
<evidence type="ECO:0000256" key="1">
    <source>
        <dbReference type="SAM" id="MobiDB-lite"/>
    </source>
</evidence>
<evidence type="ECO:0000256" key="2">
    <source>
        <dbReference type="SAM" id="Phobius"/>
    </source>
</evidence>
<feature type="transmembrane region" description="Helical" evidence="2">
    <location>
        <begin position="43"/>
        <end position="63"/>
    </location>
</feature>
<feature type="region of interest" description="Disordered" evidence="1">
    <location>
        <begin position="72"/>
        <end position="183"/>
    </location>
</feature>
<evidence type="ECO:0000259" key="3">
    <source>
        <dbReference type="PROSITE" id="PS51724"/>
    </source>
</evidence>
<reference evidence="4" key="1">
    <citation type="submission" date="2023-07" db="EMBL/GenBank/DDBJ databases">
        <title>Brevundimonas soil sp. nov., isolated from the soil of chemical plant.</title>
        <authorList>
            <person name="Wu N."/>
        </authorList>
    </citation>
    <scope>NUCLEOTIDE SEQUENCE</scope>
    <source>
        <strain evidence="4">XZ-24</strain>
    </source>
</reference>
<keyword evidence="2" id="KW-1133">Transmembrane helix</keyword>
<dbReference type="InterPro" id="IPR007730">
    <property type="entry name" value="SPOR-like_dom"/>
</dbReference>
<evidence type="ECO:0000313" key="5">
    <source>
        <dbReference type="Proteomes" id="UP001169063"/>
    </source>
</evidence>
<dbReference type="Gene3D" id="3.30.70.1070">
    <property type="entry name" value="Sporulation related repeat"/>
    <property type="match status" value="1"/>
</dbReference>